<dbReference type="InterPro" id="IPR053084">
    <property type="entry name" value="AKAP"/>
</dbReference>
<organism evidence="2 3">
    <name type="scientific">Paragonimus heterotremus</name>
    <dbReference type="NCBI Taxonomy" id="100268"/>
    <lineage>
        <taxon>Eukaryota</taxon>
        <taxon>Metazoa</taxon>
        <taxon>Spiralia</taxon>
        <taxon>Lophotrochozoa</taxon>
        <taxon>Platyhelminthes</taxon>
        <taxon>Trematoda</taxon>
        <taxon>Digenea</taxon>
        <taxon>Plagiorchiida</taxon>
        <taxon>Troglotremata</taxon>
        <taxon>Troglotrematidae</taxon>
        <taxon>Paragonimus</taxon>
    </lineage>
</organism>
<comment type="caution">
    <text evidence="2">The sequence shown here is derived from an EMBL/GenBank/DDBJ whole genome shotgun (WGS) entry which is preliminary data.</text>
</comment>
<name>A0A8J4TJY7_9TREM</name>
<keyword evidence="3" id="KW-1185">Reference proteome</keyword>
<evidence type="ECO:0000313" key="2">
    <source>
        <dbReference type="EMBL" id="KAF5403096.1"/>
    </source>
</evidence>
<evidence type="ECO:0008006" key="4">
    <source>
        <dbReference type="Google" id="ProtNLM"/>
    </source>
</evidence>
<dbReference type="OrthoDB" id="2148342at2759"/>
<reference evidence="2" key="1">
    <citation type="submission" date="2019-05" db="EMBL/GenBank/DDBJ databases">
        <title>Annotation for the trematode Paragonimus heterotremus.</title>
        <authorList>
            <person name="Choi Y.-J."/>
        </authorList>
    </citation>
    <scope>NUCLEOTIDE SEQUENCE</scope>
    <source>
        <strain evidence="2">LC</strain>
    </source>
</reference>
<accession>A0A8J4TJY7</accession>
<dbReference type="GO" id="GO:0034237">
    <property type="term" value="F:protein kinase A regulatory subunit binding"/>
    <property type="evidence" value="ECO:0007669"/>
    <property type="project" value="TreeGrafter"/>
</dbReference>
<sequence>MYCKMFQLATVKPTVDTTAPKTTFIIHKTSKKSRLAQENNTRIEQENERLLNRMQTIAHFKGYMDNQNHYRPKSLNEEKRRHEAQRIETENKNLVKRLTEQRNAQCQRWWELEWAKTLIRMHNISRYPWSWTLKQTEDAVSPPTVSNLTLCRERKNFPLFQDRETPAVQSGNEGTNEHIRPFTETVENEAVKQLADVTPARMIIDFNDPTIKKDPDYCKLKEDGSRTGVPDGIRGFVASVIQSALYHVYEQDFLSRTSRETTLDTTENRLLLKIDTDSAFDLSTYQPNNFEVFEKDFLVASPRETGKQRVVLDDEPHPTPNIVWPTIGEFNKELGLEKIEEYIQGWQLHKNWLHCTDVLSVQDGPYDLFYRYRVRWSIPTRRQPIPRATASVYFTLQVSKIKPKTQQVGVYYQVETFRTIHRPGNTRFCEQWLRDVIDSKARLMPYISF</sequence>
<protein>
    <recommendedName>
        <fullName evidence="4">A-kinase anchor protein 14</fullName>
    </recommendedName>
</protein>
<dbReference type="PANTHER" id="PTHR35075:SF1">
    <property type="entry name" value="A-KINASE ANCHOR PROTEIN 14"/>
    <property type="match status" value="1"/>
</dbReference>
<dbReference type="GO" id="GO:0005952">
    <property type="term" value="C:cAMP-dependent protein kinase complex"/>
    <property type="evidence" value="ECO:0007669"/>
    <property type="project" value="TreeGrafter"/>
</dbReference>
<comment type="similarity">
    <text evidence="1">Belongs to the CFAP97 family.</text>
</comment>
<dbReference type="PANTHER" id="PTHR35075">
    <property type="entry name" value="A-KINASE ANCHOR PROTEIN 14"/>
    <property type="match status" value="1"/>
</dbReference>
<dbReference type="Pfam" id="PF14469">
    <property type="entry name" value="AKAP28"/>
    <property type="match status" value="1"/>
</dbReference>
<dbReference type="Pfam" id="PF13879">
    <property type="entry name" value="Hmw_CFAP97"/>
    <property type="match status" value="1"/>
</dbReference>
<evidence type="ECO:0000313" key="3">
    <source>
        <dbReference type="Proteomes" id="UP000748531"/>
    </source>
</evidence>
<dbReference type="InterPro" id="IPR029488">
    <property type="entry name" value="Hmw/CFAP97"/>
</dbReference>
<gene>
    <name evidence="2" type="ORF">PHET_03349</name>
</gene>
<dbReference type="EMBL" id="LUCH01001425">
    <property type="protein sequence ID" value="KAF5403096.1"/>
    <property type="molecule type" value="Genomic_DNA"/>
</dbReference>
<dbReference type="AlphaFoldDB" id="A0A8J4TJY7"/>
<dbReference type="InterPro" id="IPR025663">
    <property type="entry name" value="AKAP_28"/>
</dbReference>
<dbReference type="Proteomes" id="UP000748531">
    <property type="component" value="Unassembled WGS sequence"/>
</dbReference>
<evidence type="ECO:0000256" key="1">
    <source>
        <dbReference type="ARBA" id="ARBA00008315"/>
    </source>
</evidence>
<proteinExistence type="inferred from homology"/>